<reference evidence="3" key="1">
    <citation type="journal article" date="2019" name="Int. J. Syst. Evol. Microbiol.">
        <title>The Global Catalogue of Microorganisms (GCM) 10K type strain sequencing project: providing services to taxonomists for standard genome sequencing and annotation.</title>
        <authorList>
            <consortium name="The Broad Institute Genomics Platform"/>
            <consortium name="The Broad Institute Genome Sequencing Center for Infectious Disease"/>
            <person name="Wu L."/>
            <person name="Ma J."/>
        </authorList>
    </citation>
    <scope>NUCLEOTIDE SEQUENCE [LARGE SCALE GENOMIC DNA]</scope>
    <source>
        <strain evidence="3">NBRC 108725</strain>
    </source>
</reference>
<proteinExistence type="predicted"/>
<name>A0ABN6XU99_9MICO</name>
<evidence type="ECO:0000313" key="2">
    <source>
        <dbReference type="EMBL" id="BDZ47220.1"/>
    </source>
</evidence>
<gene>
    <name evidence="2" type="ORF">GCM10025866_31290</name>
</gene>
<keyword evidence="1" id="KW-1133">Transmembrane helix</keyword>
<feature type="transmembrane region" description="Helical" evidence="1">
    <location>
        <begin position="38"/>
        <end position="62"/>
    </location>
</feature>
<feature type="transmembrane region" description="Helical" evidence="1">
    <location>
        <begin position="298"/>
        <end position="315"/>
    </location>
</feature>
<keyword evidence="1" id="KW-0472">Membrane</keyword>
<dbReference type="EMBL" id="AP027731">
    <property type="protein sequence ID" value="BDZ47220.1"/>
    <property type="molecule type" value="Genomic_DNA"/>
</dbReference>
<dbReference type="Proteomes" id="UP001321498">
    <property type="component" value="Chromosome"/>
</dbReference>
<dbReference type="RefSeq" id="WP_286277169.1">
    <property type="nucleotide sequence ID" value="NZ_AP027731.1"/>
</dbReference>
<organism evidence="2 3">
    <name type="scientific">Naasia aerilata</name>
    <dbReference type="NCBI Taxonomy" id="1162966"/>
    <lineage>
        <taxon>Bacteria</taxon>
        <taxon>Bacillati</taxon>
        <taxon>Actinomycetota</taxon>
        <taxon>Actinomycetes</taxon>
        <taxon>Micrococcales</taxon>
        <taxon>Microbacteriaceae</taxon>
        <taxon>Naasia</taxon>
    </lineage>
</organism>
<sequence length="323" mass="36165">MPAIGFAFVALILGPQLGSISGAVFRGLFEAPFPFNLISLGVFAFWLVVAGVVVFGVLRLILNLGFPRGWWEAALRLTRFAAANGLVYGHEESVAYPGSVFQVGTRRVAERRLSSAAGRHTEIGNYRYVVESSGENKTVTVHRWGYIAVGLDRNMPHMLLDSRANDCSVFGIRSSNLPIQFDRDQVLSLEGDFDRHFTLYAPQEYERDALYVFTPDLMALLIDEAGGFDVEIVDDTMFIYSATPFDLLSPATYERMRAIVATVGAKTLHQTARYADERVGDRLRNEVAPPGRRLRRRTPWLAIVLGVAITAWWIWDTFFSSLF</sequence>
<keyword evidence="3" id="KW-1185">Reference proteome</keyword>
<keyword evidence="1" id="KW-0812">Transmembrane</keyword>
<evidence type="ECO:0008006" key="4">
    <source>
        <dbReference type="Google" id="ProtNLM"/>
    </source>
</evidence>
<protein>
    <recommendedName>
        <fullName evidence="4">DUF3137 domain-containing protein</fullName>
    </recommendedName>
</protein>
<evidence type="ECO:0000256" key="1">
    <source>
        <dbReference type="SAM" id="Phobius"/>
    </source>
</evidence>
<accession>A0ABN6XU99</accession>
<evidence type="ECO:0000313" key="3">
    <source>
        <dbReference type="Proteomes" id="UP001321498"/>
    </source>
</evidence>